<protein>
    <submittedName>
        <fullName evidence="2">Uncharacterized protein</fullName>
    </submittedName>
</protein>
<dbReference type="AlphaFoldDB" id="A0A512D6K0"/>
<accession>A0A512D6K0</accession>
<feature type="compositionally biased region" description="Basic and acidic residues" evidence="1">
    <location>
        <begin position="1"/>
        <end position="14"/>
    </location>
</feature>
<proteinExistence type="predicted"/>
<gene>
    <name evidence="2" type="ORF">TAE01_39130</name>
</gene>
<evidence type="ECO:0000313" key="2">
    <source>
        <dbReference type="EMBL" id="GEO32103.1"/>
    </source>
</evidence>
<evidence type="ECO:0000256" key="1">
    <source>
        <dbReference type="SAM" id="MobiDB-lite"/>
    </source>
</evidence>
<reference evidence="2 3" key="1">
    <citation type="submission" date="2019-07" db="EMBL/GenBank/DDBJ databases">
        <title>Whole genome shotgun sequence of Terrabacter aerolatus NBRC 106305.</title>
        <authorList>
            <person name="Hosoyama A."/>
            <person name="Uohara A."/>
            <person name="Ohji S."/>
            <person name="Ichikawa N."/>
        </authorList>
    </citation>
    <scope>NUCLEOTIDE SEQUENCE [LARGE SCALE GENOMIC DNA]</scope>
    <source>
        <strain evidence="2 3">NBRC 106305</strain>
    </source>
</reference>
<dbReference type="Proteomes" id="UP000321534">
    <property type="component" value="Unassembled WGS sequence"/>
</dbReference>
<dbReference type="EMBL" id="BJYX01000035">
    <property type="protein sequence ID" value="GEO32103.1"/>
    <property type="molecule type" value="Genomic_DNA"/>
</dbReference>
<sequence>MADRRGARGEREAPAEPDEREVALEREGADGIPHPRIALCWGHKGVAELWQVGTMVASSVRPTMDARHPPDLAPPDLTQESIACPP</sequence>
<name>A0A512D6K0_9MICO</name>
<organism evidence="2 3">
    <name type="scientific">Terrabacter aerolatus</name>
    <dbReference type="NCBI Taxonomy" id="422442"/>
    <lineage>
        <taxon>Bacteria</taxon>
        <taxon>Bacillati</taxon>
        <taxon>Actinomycetota</taxon>
        <taxon>Actinomycetes</taxon>
        <taxon>Micrococcales</taxon>
        <taxon>Intrasporangiaceae</taxon>
        <taxon>Terrabacter</taxon>
    </lineage>
</organism>
<evidence type="ECO:0000313" key="3">
    <source>
        <dbReference type="Proteomes" id="UP000321534"/>
    </source>
</evidence>
<feature type="region of interest" description="Disordered" evidence="1">
    <location>
        <begin position="1"/>
        <end position="23"/>
    </location>
</feature>
<comment type="caution">
    <text evidence="2">The sequence shown here is derived from an EMBL/GenBank/DDBJ whole genome shotgun (WGS) entry which is preliminary data.</text>
</comment>
<keyword evidence="3" id="KW-1185">Reference proteome</keyword>
<feature type="region of interest" description="Disordered" evidence="1">
    <location>
        <begin position="62"/>
        <end position="86"/>
    </location>
</feature>